<dbReference type="InterPro" id="IPR005149">
    <property type="entry name" value="Tscrpt_reg_PadR_N"/>
</dbReference>
<organism evidence="2 3">
    <name type="scientific">Dictyobacter arantiisoli</name>
    <dbReference type="NCBI Taxonomy" id="2014874"/>
    <lineage>
        <taxon>Bacteria</taxon>
        <taxon>Bacillati</taxon>
        <taxon>Chloroflexota</taxon>
        <taxon>Ktedonobacteria</taxon>
        <taxon>Ktedonobacterales</taxon>
        <taxon>Dictyobacteraceae</taxon>
        <taxon>Dictyobacter</taxon>
    </lineage>
</organism>
<dbReference type="OrthoDB" id="155736at2"/>
<dbReference type="EMBL" id="BIXY01000019">
    <property type="protein sequence ID" value="GCF08168.1"/>
    <property type="molecule type" value="Genomic_DNA"/>
</dbReference>
<dbReference type="RefSeq" id="WP_149401164.1">
    <property type="nucleotide sequence ID" value="NZ_BIXY01000019.1"/>
</dbReference>
<comment type="caution">
    <text evidence="2">The sequence shown here is derived from an EMBL/GenBank/DDBJ whole genome shotgun (WGS) entry which is preliminary data.</text>
</comment>
<name>A0A5A5T9V0_9CHLR</name>
<dbReference type="PANTHER" id="PTHR33169:SF27">
    <property type="entry name" value="TRANSCRIPTIONAL REGULATOR PADR FAMILY PROTEIN"/>
    <property type="match status" value="1"/>
</dbReference>
<dbReference type="Gene3D" id="1.10.10.10">
    <property type="entry name" value="Winged helix-like DNA-binding domain superfamily/Winged helix DNA-binding domain"/>
    <property type="match status" value="1"/>
</dbReference>
<dbReference type="Proteomes" id="UP000322530">
    <property type="component" value="Unassembled WGS sequence"/>
</dbReference>
<evidence type="ECO:0000313" key="3">
    <source>
        <dbReference type="Proteomes" id="UP000322530"/>
    </source>
</evidence>
<gene>
    <name evidence="2" type="ORF">KDI_17320</name>
</gene>
<dbReference type="InterPro" id="IPR036388">
    <property type="entry name" value="WH-like_DNA-bd_sf"/>
</dbReference>
<evidence type="ECO:0000313" key="2">
    <source>
        <dbReference type="EMBL" id="GCF08168.1"/>
    </source>
</evidence>
<dbReference type="AlphaFoldDB" id="A0A5A5T9V0"/>
<feature type="domain" description="Transcription regulator PadR N-terminal" evidence="1">
    <location>
        <begin position="7"/>
        <end position="91"/>
    </location>
</feature>
<evidence type="ECO:0000259" key="1">
    <source>
        <dbReference type="Pfam" id="PF03551"/>
    </source>
</evidence>
<keyword evidence="3" id="KW-1185">Reference proteome</keyword>
<dbReference type="Pfam" id="PF03551">
    <property type="entry name" value="PadR"/>
    <property type="match status" value="1"/>
</dbReference>
<dbReference type="InterPro" id="IPR036390">
    <property type="entry name" value="WH_DNA-bd_sf"/>
</dbReference>
<proteinExistence type="predicted"/>
<dbReference type="SUPFAM" id="SSF46785">
    <property type="entry name" value="Winged helix' DNA-binding domain"/>
    <property type="match status" value="1"/>
</dbReference>
<sequence>MYKQIMLLGILLEKPLYGQQIREVIETHHDLFANHIKKPTIYYQLERLVADGYLEMRREPVEAPGPGAAHEDRALRERDLYYVTEAGKSHFTTLLRAMISEFSPGFSEVDVCLYFLHHLSAQEACTLLNSRLQLIMTCRTSVARQMDTAYPTDAAHQLVTAHKLLLLDAEIQWLRSAIACIGTGSLTAIPDQPPEQPVV</sequence>
<accession>A0A5A5T9V0</accession>
<protein>
    <recommendedName>
        <fullName evidence="1">Transcription regulator PadR N-terminal domain-containing protein</fullName>
    </recommendedName>
</protein>
<reference evidence="2 3" key="1">
    <citation type="submission" date="2019-01" db="EMBL/GenBank/DDBJ databases">
        <title>Draft genome sequence of Dictyobacter sp. Uno17.</title>
        <authorList>
            <person name="Wang C.M."/>
            <person name="Zheng Y."/>
            <person name="Sakai Y."/>
            <person name="Abe K."/>
            <person name="Yokota A."/>
            <person name="Yabe S."/>
        </authorList>
    </citation>
    <scope>NUCLEOTIDE SEQUENCE [LARGE SCALE GENOMIC DNA]</scope>
    <source>
        <strain evidence="2 3">Uno17</strain>
    </source>
</reference>
<dbReference type="PANTHER" id="PTHR33169">
    <property type="entry name" value="PADR-FAMILY TRANSCRIPTIONAL REGULATOR"/>
    <property type="match status" value="1"/>
</dbReference>
<dbReference type="InterPro" id="IPR052509">
    <property type="entry name" value="Metal_resp_DNA-bind_regulator"/>
</dbReference>